<proteinExistence type="inferred from homology"/>
<dbReference type="InterPro" id="IPR002781">
    <property type="entry name" value="TM_pro_TauE-like"/>
</dbReference>
<dbReference type="OrthoDB" id="5701656at2"/>
<evidence type="ECO:0000313" key="7">
    <source>
        <dbReference type="EMBL" id="ARN75313.1"/>
    </source>
</evidence>
<dbReference type="KEGG" id="osg:BST96_15030"/>
<keyword evidence="6" id="KW-1003">Cell membrane</keyword>
<evidence type="ECO:0000256" key="4">
    <source>
        <dbReference type="ARBA" id="ARBA00022989"/>
    </source>
</evidence>
<reference evidence="7 8" key="1">
    <citation type="submission" date="2016-11" db="EMBL/GenBank/DDBJ databases">
        <title>Trade-off between light-utilization and light-protection in marine flavobacteria.</title>
        <authorList>
            <person name="Kumagai Y."/>
        </authorList>
    </citation>
    <scope>NUCLEOTIDE SEQUENCE [LARGE SCALE GENOMIC DNA]</scope>
    <source>
        <strain evidence="7 8">NBRC 107125</strain>
    </source>
</reference>
<evidence type="ECO:0000256" key="5">
    <source>
        <dbReference type="ARBA" id="ARBA00023136"/>
    </source>
</evidence>
<dbReference type="STRING" id="716816.BST96_15030"/>
<feature type="transmembrane region" description="Helical" evidence="6">
    <location>
        <begin position="66"/>
        <end position="87"/>
    </location>
</feature>
<dbReference type="EMBL" id="CP019343">
    <property type="protein sequence ID" value="ARN75313.1"/>
    <property type="molecule type" value="Genomic_DNA"/>
</dbReference>
<gene>
    <name evidence="7" type="ORF">BST96_15030</name>
</gene>
<feature type="transmembrane region" description="Helical" evidence="6">
    <location>
        <begin position="172"/>
        <end position="190"/>
    </location>
</feature>
<evidence type="ECO:0000256" key="6">
    <source>
        <dbReference type="RuleBase" id="RU363041"/>
    </source>
</evidence>
<keyword evidence="3 6" id="KW-0812">Transmembrane</keyword>
<dbReference type="PANTHER" id="PTHR43701:SF2">
    <property type="entry name" value="MEMBRANE TRANSPORTER PROTEIN YJNA-RELATED"/>
    <property type="match status" value="1"/>
</dbReference>
<evidence type="ECO:0000256" key="1">
    <source>
        <dbReference type="ARBA" id="ARBA00004141"/>
    </source>
</evidence>
<dbReference type="AlphaFoldDB" id="A0A1X9NN36"/>
<evidence type="ECO:0000256" key="3">
    <source>
        <dbReference type="ARBA" id="ARBA00022692"/>
    </source>
</evidence>
<dbReference type="RefSeq" id="WP_085759487.1">
    <property type="nucleotide sequence ID" value="NZ_CP019343.1"/>
</dbReference>
<keyword evidence="5 6" id="KW-0472">Membrane</keyword>
<comment type="subcellular location">
    <subcellularLocation>
        <location evidence="6">Cell membrane</location>
        <topology evidence="6">Multi-pass membrane protein</topology>
    </subcellularLocation>
    <subcellularLocation>
        <location evidence="1">Membrane</location>
        <topology evidence="1">Multi-pass membrane protein</topology>
    </subcellularLocation>
</comment>
<evidence type="ECO:0000313" key="8">
    <source>
        <dbReference type="Proteomes" id="UP000193450"/>
    </source>
</evidence>
<dbReference type="InterPro" id="IPR051598">
    <property type="entry name" value="TSUP/Inactive_protease-like"/>
</dbReference>
<feature type="transmembrane region" description="Helical" evidence="6">
    <location>
        <begin position="93"/>
        <end position="111"/>
    </location>
</feature>
<organism evidence="7 8">
    <name type="scientific">Oceanicoccus sagamiensis</name>
    <dbReference type="NCBI Taxonomy" id="716816"/>
    <lineage>
        <taxon>Bacteria</taxon>
        <taxon>Pseudomonadati</taxon>
        <taxon>Pseudomonadota</taxon>
        <taxon>Gammaproteobacteria</taxon>
        <taxon>Cellvibrionales</taxon>
        <taxon>Spongiibacteraceae</taxon>
        <taxon>Oceanicoccus</taxon>
    </lineage>
</organism>
<dbReference type="Proteomes" id="UP000193450">
    <property type="component" value="Chromosome"/>
</dbReference>
<dbReference type="GO" id="GO:0005886">
    <property type="term" value="C:plasma membrane"/>
    <property type="evidence" value="ECO:0007669"/>
    <property type="project" value="UniProtKB-SubCell"/>
</dbReference>
<feature type="transmembrane region" description="Helical" evidence="6">
    <location>
        <begin position="221"/>
        <end position="241"/>
    </location>
</feature>
<dbReference type="PANTHER" id="PTHR43701">
    <property type="entry name" value="MEMBRANE TRANSPORTER PROTEIN MJ0441-RELATED"/>
    <property type="match status" value="1"/>
</dbReference>
<sequence>MTIVIGLCIGLVLGLTGSGGSILAVPLFLVVLGLEPVAAIGLSLGVVAASALMGVAGHLRSRNIQWLPAMVFAVIGSAFTPLGHFIAKQLPDSIIMLGFSFLMLVVAVLMWKKSNLAPEETKVVRAGHYQQQNTIALCRVNHMQPFQLGLPCILGVSGGAMVTGILSGLFGVGGGFIIVPTLIFLLHITIQQAVATSLFIISFISSAGFINYALSTPKIDFTLLGEVILGGGIGMLLGLLSSRYISGPKLQKLFVIAMLSMALLIINRQLQ</sequence>
<name>A0A1X9NN36_9GAMM</name>
<accession>A0A1X9NN36</accession>
<protein>
    <recommendedName>
        <fullName evidence="6">Probable membrane transporter protein</fullName>
    </recommendedName>
</protein>
<dbReference type="Pfam" id="PF01925">
    <property type="entry name" value="TauE"/>
    <property type="match status" value="1"/>
</dbReference>
<keyword evidence="4 6" id="KW-1133">Transmembrane helix</keyword>
<feature type="transmembrane region" description="Helical" evidence="6">
    <location>
        <begin position="40"/>
        <end position="59"/>
    </location>
</feature>
<feature type="transmembrane region" description="Helical" evidence="6">
    <location>
        <begin position="197"/>
        <end position="215"/>
    </location>
</feature>
<feature type="transmembrane region" description="Helical" evidence="6">
    <location>
        <begin position="253"/>
        <end position="270"/>
    </location>
</feature>
<keyword evidence="8" id="KW-1185">Reference proteome</keyword>
<evidence type="ECO:0000256" key="2">
    <source>
        <dbReference type="ARBA" id="ARBA00009142"/>
    </source>
</evidence>
<comment type="similarity">
    <text evidence="2 6">Belongs to the 4-toluene sulfonate uptake permease (TSUP) (TC 2.A.102) family.</text>
</comment>